<feature type="coiled-coil region" evidence="1">
    <location>
        <begin position="282"/>
        <end position="309"/>
    </location>
</feature>
<sequence>MLPPVDPAVFERNPQFKALHQHLCAAKLNPDGTTRDVKRQRAREDLNSRVELRRTETARKELMRQALDSVAMRNVELASELREVIEIISTLLNGNMSKDDREALQGDVEYFAEHIHPIASAMSTYLNTTATDVSIIADPSQPPHPAALPNTIAAMKHTTTMHSSELSQQRVALIDLACQVLSTSREVQESAVRVLEQTIHGSVARNLKTQAEHLEVVAKGVSAKLKIMLATSHPASGPDPEFNAALQNYNAHLLKKLTSLETKEASTHVQLQKYERSGSAGMREITARYVELLGETRRAENEIERLKNGERRLSVLG</sequence>
<evidence type="ECO:0000313" key="2">
    <source>
        <dbReference type="EMBL" id="KAF2460375.1"/>
    </source>
</evidence>
<dbReference type="OrthoDB" id="66964at2759"/>
<evidence type="ECO:0000313" key="3">
    <source>
        <dbReference type="Proteomes" id="UP000799766"/>
    </source>
</evidence>
<keyword evidence="1" id="KW-0175">Coiled coil</keyword>
<reference evidence="2" key="1">
    <citation type="journal article" date="2020" name="Stud. Mycol.">
        <title>101 Dothideomycetes genomes: a test case for predicting lifestyles and emergence of pathogens.</title>
        <authorList>
            <person name="Haridas S."/>
            <person name="Albert R."/>
            <person name="Binder M."/>
            <person name="Bloem J."/>
            <person name="Labutti K."/>
            <person name="Salamov A."/>
            <person name="Andreopoulos B."/>
            <person name="Baker S."/>
            <person name="Barry K."/>
            <person name="Bills G."/>
            <person name="Bluhm B."/>
            <person name="Cannon C."/>
            <person name="Castanera R."/>
            <person name="Culley D."/>
            <person name="Daum C."/>
            <person name="Ezra D."/>
            <person name="Gonzalez J."/>
            <person name="Henrissat B."/>
            <person name="Kuo A."/>
            <person name="Liang C."/>
            <person name="Lipzen A."/>
            <person name="Lutzoni F."/>
            <person name="Magnuson J."/>
            <person name="Mondo S."/>
            <person name="Nolan M."/>
            <person name="Ohm R."/>
            <person name="Pangilinan J."/>
            <person name="Park H.-J."/>
            <person name="Ramirez L."/>
            <person name="Alfaro M."/>
            <person name="Sun H."/>
            <person name="Tritt A."/>
            <person name="Yoshinaga Y."/>
            <person name="Zwiers L.-H."/>
            <person name="Turgeon B."/>
            <person name="Goodwin S."/>
            <person name="Spatafora J."/>
            <person name="Crous P."/>
            <person name="Grigoriev I."/>
        </authorList>
    </citation>
    <scope>NUCLEOTIDE SEQUENCE</scope>
    <source>
        <strain evidence="2">ATCC 16933</strain>
    </source>
</reference>
<evidence type="ECO:0000256" key="1">
    <source>
        <dbReference type="SAM" id="Coils"/>
    </source>
</evidence>
<name>A0A6A6P8V2_9PEZI</name>
<keyword evidence="3" id="KW-1185">Reference proteome</keyword>
<proteinExistence type="predicted"/>
<protein>
    <submittedName>
        <fullName evidence="2">Uncharacterized protein</fullName>
    </submittedName>
</protein>
<dbReference type="Proteomes" id="UP000799766">
    <property type="component" value="Unassembled WGS sequence"/>
</dbReference>
<gene>
    <name evidence="2" type="ORF">BDY21DRAFT_335226</name>
</gene>
<dbReference type="EMBL" id="MU001673">
    <property type="protein sequence ID" value="KAF2460375.1"/>
    <property type="molecule type" value="Genomic_DNA"/>
</dbReference>
<accession>A0A6A6P8V2</accession>
<dbReference type="AlphaFoldDB" id="A0A6A6P8V2"/>
<organism evidence="2 3">
    <name type="scientific">Lineolata rhizophorae</name>
    <dbReference type="NCBI Taxonomy" id="578093"/>
    <lineage>
        <taxon>Eukaryota</taxon>
        <taxon>Fungi</taxon>
        <taxon>Dikarya</taxon>
        <taxon>Ascomycota</taxon>
        <taxon>Pezizomycotina</taxon>
        <taxon>Dothideomycetes</taxon>
        <taxon>Dothideomycetes incertae sedis</taxon>
        <taxon>Lineolatales</taxon>
        <taxon>Lineolataceae</taxon>
        <taxon>Lineolata</taxon>
    </lineage>
</organism>